<evidence type="ECO:0000259" key="1">
    <source>
        <dbReference type="Pfam" id="PF13462"/>
    </source>
</evidence>
<sequence length="210" mass="23626">MALAPRFAGQKLASSSIHPKAVHTLELYLDYVCPFSAKLFKTVYSSPLRDTLLSKYSDRVVTIFRQQIQPWHPSSTLTHEAGYAVLQLSPDKFYAFSEKLFERQKEFFDVSVVNETRNATYKRLAKIAAEVGVDEDKVYDLLHISDQPAEDGSLNSGNGVTDAVKLQVKANRLVGVHVTPTVVFDGVVNNDISSSWTKEQWEEWLEKSLA</sequence>
<feature type="domain" description="Thioredoxin-like fold" evidence="1">
    <location>
        <begin position="18"/>
        <end position="206"/>
    </location>
</feature>
<dbReference type="InterPro" id="IPR012336">
    <property type="entry name" value="Thioredoxin-like_fold"/>
</dbReference>
<protein>
    <recommendedName>
        <fullName evidence="1">Thioredoxin-like fold domain-containing protein</fullName>
    </recommendedName>
</protein>
<name>A0AAN6LWP3_9PLEO</name>
<evidence type="ECO:0000313" key="3">
    <source>
        <dbReference type="Proteomes" id="UP001280581"/>
    </source>
</evidence>
<comment type="caution">
    <text evidence="2">The sequence shown here is derived from an EMBL/GenBank/DDBJ whole genome shotgun (WGS) entry which is preliminary data.</text>
</comment>
<dbReference type="PANTHER" id="PTHR33875">
    <property type="entry name" value="OS09G0542200 PROTEIN"/>
    <property type="match status" value="1"/>
</dbReference>
<dbReference type="AlphaFoldDB" id="A0AAN6LWP3"/>
<gene>
    <name evidence="2" type="ORF">GRF29_77g1019225</name>
</gene>
<organism evidence="2 3">
    <name type="scientific">Pseudopithomyces chartarum</name>
    <dbReference type="NCBI Taxonomy" id="1892770"/>
    <lineage>
        <taxon>Eukaryota</taxon>
        <taxon>Fungi</taxon>
        <taxon>Dikarya</taxon>
        <taxon>Ascomycota</taxon>
        <taxon>Pezizomycotina</taxon>
        <taxon>Dothideomycetes</taxon>
        <taxon>Pleosporomycetidae</taxon>
        <taxon>Pleosporales</taxon>
        <taxon>Massarineae</taxon>
        <taxon>Didymosphaeriaceae</taxon>
        <taxon>Pseudopithomyces</taxon>
    </lineage>
</organism>
<dbReference type="Gene3D" id="3.40.30.10">
    <property type="entry name" value="Glutaredoxin"/>
    <property type="match status" value="1"/>
</dbReference>
<dbReference type="Proteomes" id="UP001280581">
    <property type="component" value="Unassembled WGS sequence"/>
</dbReference>
<dbReference type="SUPFAM" id="SSF52833">
    <property type="entry name" value="Thioredoxin-like"/>
    <property type="match status" value="1"/>
</dbReference>
<reference evidence="2 3" key="1">
    <citation type="submission" date="2021-02" db="EMBL/GenBank/DDBJ databases">
        <title>Genome assembly of Pseudopithomyces chartarum.</title>
        <authorList>
            <person name="Jauregui R."/>
            <person name="Singh J."/>
            <person name="Voisey C."/>
        </authorList>
    </citation>
    <scope>NUCLEOTIDE SEQUENCE [LARGE SCALE GENOMIC DNA]</scope>
    <source>
        <strain evidence="2 3">AGR01</strain>
    </source>
</reference>
<evidence type="ECO:0000313" key="2">
    <source>
        <dbReference type="EMBL" id="KAK3208541.1"/>
    </source>
</evidence>
<dbReference type="EMBL" id="WVTA01000007">
    <property type="protein sequence ID" value="KAK3208541.1"/>
    <property type="molecule type" value="Genomic_DNA"/>
</dbReference>
<proteinExistence type="predicted"/>
<keyword evidence="3" id="KW-1185">Reference proteome</keyword>
<accession>A0AAN6LWP3</accession>
<dbReference type="PANTHER" id="PTHR33875:SF2">
    <property type="entry name" value="ACR183CP"/>
    <property type="match status" value="1"/>
</dbReference>
<dbReference type="Pfam" id="PF13462">
    <property type="entry name" value="Thioredoxin_4"/>
    <property type="match status" value="1"/>
</dbReference>
<dbReference type="InterPro" id="IPR036249">
    <property type="entry name" value="Thioredoxin-like_sf"/>
</dbReference>